<feature type="compositionally biased region" description="Acidic residues" evidence="12">
    <location>
        <begin position="97"/>
        <end position="111"/>
    </location>
</feature>
<reference evidence="13 14" key="1">
    <citation type="submission" date="2023-09" db="EMBL/GenBank/DDBJ databases">
        <title>Nesidiocoris tenuis whole genome shotgun sequence.</title>
        <authorList>
            <person name="Shibata T."/>
            <person name="Shimoda M."/>
            <person name="Kobayashi T."/>
            <person name="Uehara T."/>
        </authorList>
    </citation>
    <scope>NUCLEOTIDE SEQUENCE [LARGE SCALE GENOMIC DNA]</scope>
    <source>
        <strain evidence="13 14">Japan</strain>
    </source>
</reference>
<gene>
    <name evidence="13" type="ORF">NTJ_04216</name>
</gene>
<evidence type="ECO:0000256" key="11">
    <source>
        <dbReference type="PROSITE-ProRule" id="PRU00221"/>
    </source>
</evidence>
<dbReference type="InterPro" id="IPR015943">
    <property type="entry name" value="WD40/YVTN_repeat-like_dom_sf"/>
</dbReference>
<keyword evidence="5" id="KW-0493">Microtubule</keyword>
<dbReference type="PROSITE" id="PS50082">
    <property type="entry name" value="WD_REPEATS_2"/>
    <property type="match status" value="1"/>
</dbReference>
<keyword evidence="10" id="KW-0966">Cell projection</keyword>
<evidence type="ECO:0000256" key="1">
    <source>
        <dbReference type="ARBA" id="ARBA00004430"/>
    </source>
</evidence>
<evidence type="ECO:0000256" key="6">
    <source>
        <dbReference type="ARBA" id="ARBA00022737"/>
    </source>
</evidence>
<proteinExistence type="inferred from homology"/>
<dbReference type="InterPro" id="IPR050687">
    <property type="entry name" value="Dynein_IC"/>
</dbReference>
<dbReference type="Pfam" id="PF00400">
    <property type="entry name" value="WD40"/>
    <property type="match status" value="1"/>
</dbReference>
<evidence type="ECO:0000256" key="3">
    <source>
        <dbReference type="ARBA" id="ARBA00022490"/>
    </source>
</evidence>
<dbReference type="SMART" id="SM00320">
    <property type="entry name" value="WD40"/>
    <property type="match status" value="3"/>
</dbReference>
<dbReference type="Gene3D" id="2.130.10.10">
    <property type="entry name" value="YVTN repeat-like/Quinoprotein amine dehydrogenase"/>
    <property type="match status" value="2"/>
</dbReference>
<keyword evidence="3" id="KW-0963">Cytoplasm</keyword>
<dbReference type="SUPFAM" id="SSF50978">
    <property type="entry name" value="WD40 repeat-like"/>
    <property type="match status" value="1"/>
</dbReference>
<evidence type="ECO:0000256" key="8">
    <source>
        <dbReference type="ARBA" id="ARBA00023175"/>
    </source>
</evidence>
<evidence type="ECO:0000256" key="12">
    <source>
        <dbReference type="SAM" id="MobiDB-lite"/>
    </source>
</evidence>
<organism evidence="13 14">
    <name type="scientific">Nesidiocoris tenuis</name>
    <dbReference type="NCBI Taxonomy" id="355587"/>
    <lineage>
        <taxon>Eukaryota</taxon>
        <taxon>Metazoa</taxon>
        <taxon>Ecdysozoa</taxon>
        <taxon>Arthropoda</taxon>
        <taxon>Hexapoda</taxon>
        <taxon>Insecta</taxon>
        <taxon>Pterygota</taxon>
        <taxon>Neoptera</taxon>
        <taxon>Paraneoptera</taxon>
        <taxon>Hemiptera</taxon>
        <taxon>Heteroptera</taxon>
        <taxon>Panheteroptera</taxon>
        <taxon>Cimicomorpha</taxon>
        <taxon>Miridae</taxon>
        <taxon>Dicyphina</taxon>
        <taxon>Nesidiocoris</taxon>
    </lineage>
</organism>
<name>A0ABN7AGM9_9HEMI</name>
<keyword evidence="4 11" id="KW-0853">WD repeat</keyword>
<dbReference type="Proteomes" id="UP001307889">
    <property type="component" value="Chromosome 2"/>
</dbReference>
<dbReference type="PANTHER" id="PTHR12442:SF11">
    <property type="entry name" value="DYNEIN AXONEMAL INTERMEDIATE CHAIN 1"/>
    <property type="match status" value="1"/>
</dbReference>
<evidence type="ECO:0000313" key="13">
    <source>
        <dbReference type="EMBL" id="BES91408.1"/>
    </source>
</evidence>
<evidence type="ECO:0000313" key="14">
    <source>
        <dbReference type="Proteomes" id="UP001307889"/>
    </source>
</evidence>
<dbReference type="InterPro" id="IPR001680">
    <property type="entry name" value="WD40_rpt"/>
</dbReference>
<evidence type="ECO:0000256" key="7">
    <source>
        <dbReference type="ARBA" id="ARBA00023017"/>
    </source>
</evidence>
<comment type="similarity">
    <text evidence="2">Belongs to the dynein intermediate chain family.</text>
</comment>
<keyword evidence="6" id="KW-0677">Repeat</keyword>
<evidence type="ECO:0000256" key="5">
    <source>
        <dbReference type="ARBA" id="ARBA00022701"/>
    </source>
</evidence>
<keyword evidence="7" id="KW-0243">Dynein</keyword>
<feature type="compositionally biased region" description="Acidic residues" evidence="12">
    <location>
        <begin position="146"/>
        <end position="157"/>
    </location>
</feature>
<evidence type="ECO:0000256" key="2">
    <source>
        <dbReference type="ARBA" id="ARBA00011059"/>
    </source>
</evidence>
<evidence type="ECO:0000256" key="9">
    <source>
        <dbReference type="ARBA" id="ARBA00023212"/>
    </source>
</evidence>
<keyword evidence="8" id="KW-0505">Motor protein</keyword>
<protein>
    <submittedName>
        <fullName evidence="13">Dynein intermediate chain</fullName>
    </submittedName>
</protein>
<evidence type="ECO:0000256" key="10">
    <source>
        <dbReference type="ARBA" id="ARBA00023273"/>
    </source>
</evidence>
<feature type="compositionally biased region" description="Basic and acidic residues" evidence="12">
    <location>
        <begin position="112"/>
        <end position="123"/>
    </location>
</feature>
<dbReference type="PANTHER" id="PTHR12442">
    <property type="entry name" value="DYNEIN INTERMEDIATE CHAIN"/>
    <property type="match status" value="1"/>
</dbReference>
<feature type="region of interest" description="Disordered" evidence="12">
    <location>
        <begin position="70"/>
        <end position="166"/>
    </location>
</feature>
<feature type="repeat" description="WD" evidence="11">
    <location>
        <begin position="470"/>
        <end position="503"/>
    </location>
</feature>
<accession>A0ABN7AGM9</accession>
<keyword evidence="9" id="KW-0206">Cytoskeleton</keyword>
<keyword evidence="14" id="KW-1185">Reference proteome</keyword>
<dbReference type="InterPro" id="IPR036322">
    <property type="entry name" value="WD40_repeat_dom_sf"/>
</dbReference>
<dbReference type="EMBL" id="AP028910">
    <property type="protein sequence ID" value="BES91408.1"/>
    <property type="molecule type" value="Genomic_DNA"/>
</dbReference>
<sequence>MGESVIPEAPKLSKEELDEQIRRVLMPCDPTVDQTLVEFDFRSCTYVEKMPAPGILELFNLESNVSYEGDLSFDLPEPAGPLADIEEEDGDGKNERESEDGSGEERGEDAEASDRDGDTDHSEGATVGGDRSEEDGVGGEGGGGAEDGDEGEQEDDDPKPAAKNVKVTRKKLANQFNYSDRGALTYKVISRDESTQTAPPPSSSLKEQLYQWVIFDDYQRDYANIVAAREKERKEKQILARHDAASAAAADRAAERANSQDGGSQESRLFHAVKIMERMVTQNTFEDIAFDNVLAYKTKGIVCIYTLKNPSHPEYRFKFKTGAQTVDIHNKEPYFIAIGLYNGMVAVANIKKGHRTVRLESDLNRKHTGTVWEVRWCDDPRDRQLGFYSAGSDGKIFKWLIQGQELSMIPVITLSLEHEMTLGTTMNNLNANAQCIAFEPNNYEIFLVGTAEGLIYKCSISYSCSYLYVYKAHDLPVYRLSYNPYIPDIFASCSSDWRIKIWENCKPEPLYVFDLYCSVMDVQWAPYSSTVLAATTSEGKINLFDLNVNKNQPICVQTITYPENSYTTRLRFNNKLPVLIVGDSVGYLVSLKVSPNCRIPTKATKKNIFIEPRQLEIMKLERVLSFVREPTALTSLEINKGQNQEKN</sequence>
<evidence type="ECO:0000256" key="4">
    <source>
        <dbReference type="ARBA" id="ARBA00022574"/>
    </source>
</evidence>
<comment type="subcellular location">
    <subcellularLocation>
        <location evidence="1">Cytoplasm</location>
        <location evidence="1">Cytoskeleton</location>
        <location evidence="1">Cilium axoneme</location>
    </subcellularLocation>
</comment>